<dbReference type="Proteomes" id="UP001159428">
    <property type="component" value="Unassembled WGS sequence"/>
</dbReference>
<proteinExistence type="predicted"/>
<dbReference type="AlphaFoldDB" id="A0AAU9VV64"/>
<organism evidence="1 2">
    <name type="scientific">Pocillopora meandrina</name>
    <dbReference type="NCBI Taxonomy" id="46732"/>
    <lineage>
        <taxon>Eukaryota</taxon>
        <taxon>Metazoa</taxon>
        <taxon>Cnidaria</taxon>
        <taxon>Anthozoa</taxon>
        <taxon>Hexacorallia</taxon>
        <taxon>Scleractinia</taxon>
        <taxon>Astrocoeniina</taxon>
        <taxon>Pocilloporidae</taxon>
        <taxon>Pocillopora</taxon>
    </lineage>
</organism>
<comment type="caution">
    <text evidence="1">The sequence shown here is derived from an EMBL/GenBank/DDBJ whole genome shotgun (WGS) entry which is preliminary data.</text>
</comment>
<keyword evidence="2" id="KW-1185">Reference proteome</keyword>
<feature type="non-terminal residue" evidence="1">
    <location>
        <position position="87"/>
    </location>
</feature>
<name>A0AAU9VV64_9CNID</name>
<reference evidence="1 2" key="1">
    <citation type="submission" date="2022-05" db="EMBL/GenBank/DDBJ databases">
        <authorList>
            <consortium name="Genoscope - CEA"/>
            <person name="William W."/>
        </authorList>
    </citation>
    <scope>NUCLEOTIDE SEQUENCE [LARGE SCALE GENOMIC DNA]</scope>
</reference>
<evidence type="ECO:0000313" key="1">
    <source>
        <dbReference type="EMBL" id="CAH3036795.1"/>
    </source>
</evidence>
<dbReference type="EMBL" id="CALNXJ010000003">
    <property type="protein sequence ID" value="CAH3036795.1"/>
    <property type="molecule type" value="Genomic_DNA"/>
</dbReference>
<feature type="non-terminal residue" evidence="1">
    <location>
        <position position="1"/>
    </location>
</feature>
<protein>
    <submittedName>
        <fullName evidence="1">Uncharacterized protein</fullName>
    </submittedName>
</protein>
<accession>A0AAU9VV64</accession>
<gene>
    <name evidence="1" type="ORF">PMEA_00017184</name>
</gene>
<evidence type="ECO:0000313" key="2">
    <source>
        <dbReference type="Proteomes" id="UP001159428"/>
    </source>
</evidence>
<sequence>SAGREESSEEQGEPTALYNVSTAIQKNALEAMDMLQLEIQSVKEENEIFKEFFSKIMECGGDEYHQIIERGGLNLLQHKVQEIINPV</sequence>